<reference evidence="6 7" key="1">
    <citation type="submission" date="2007-08" db="EMBL/GenBank/DDBJ databases">
        <title>Complete sequence of Shewanella sediminis HAW-EB3.</title>
        <authorList>
            <consortium name="US DOE Joint Genome Institute"/>
            <person name="Copeland A."/>
            <person name="Lucas S."/>
            <person name="Lapidus A."/>
            <person name="Barry K."/>
            <person name="Glavina del Rio T."/>
            <person name="Dalin E."/>
            <person name="Tice H."/>
            <person name="Pitluck S."/>
            <person name="Chertkov O."/>
            <person name="Brettin T."/>
            <person name="Bruce D."/>
            <person name="Detter J.C."/>
            <person name="Han C."/>
            <person name="Schmutz J."/>
            <person name="Larimer F."/>
            <person name="Land M."/>
            <person name="Hauser L."/>
            <person name="Kyrpides N."/>
            <person name="Kim E."/>
            <person name="Zhao J.-S."/>
            <person name="Richardson P."/>
        </authorList>
    </citation>
    <scope>NUCLEOTIDE SEQUENCE [LARGE SCALE GENOMIC DNA]</scope>
    <source>
        <strain evidence="6 7">HAW-EB3</strain>
    </source>
</reference>
<keyword evidence="4" id="KW-0472">Membrane</keyword>
<feature type="transmembrane region" description="Helical" evidence="4">
    <location>
        <begin position="160"/>
        <end position="190"/>
    </location>
</feature>
<dbReference type="HOGENOM" id="CLU_072573_0_1_6"/>
<organism evidence="6 7">
    <name type="scientific">Shewanella sediminis (strain HAW-EB3)</name>
    <dbReference type="NCBI Taxonomy" id="425104"/>
    <lineage>
        <taxon>Bacteria</taxon>
        <taxon>Pseudomonadati</taxon>
        <taxon>Pseudomonadota</taxon>
        <taxon>Gammaproteobacteria</taxon>
        <taxon>Alteromonadales</taxon>
        <taxon>Shewanellaceae</taxon>
        <taxon>Shewanella</taxon>
    </lineage>
</organism>
<dbReference type="GO" id="GO:0050380">
    <property type="term" value="F:undecaprenyl-diphosphatase activity"/>
    <property type="evidence" value="ECO:0007669"/>
    <property type="project" value="UniProtKB-EC"/>
</dbReference>
<dbReference type="InterPro" id="IPR000326">
    <property type="entry name" value="PAP2/HPO"/>
</dbReference>
<dbReference type="eggNOG" id="COG0671">
    <property type="taxonomic scope" value="Bacteria"/>
</dbReference>
<dbReference type="Pfam" id="PF01569">
    <property type="entry name" value="PAP2"/>
    <property type="match status" value="1"/>
</dbReference>
<dbReference type="Gene3D" id="1.20.144.10">
    <property type="entry name" value="Phosphatidic acid phosphatase type 2/haloperoxidase"/>
    <property type="match status" value="1"/>
</dbReference>
<dbReference type="CDD" id="cd01610">
    <property type="entry name" value="PAP2_like"/>
    <property type="match status" value="1"/>
</dbReference>
<protein>
    <recommendedName>
        <fullName evidence="1">undecaprenyl-diphosphate phosphatase</fullName>
        <ecNumber evidence="1">3.6.1.27</ecNumber>
    </recommendedName>
    <alternativeName>
        <fullName evidence="2">Undecaprenyl pyrophosphate phosphatase</fullName>
    </alternativeName>
</protein>
<dbReference type="PANTHER" id="PTHR14969:SF13">
    <property type="entry name" value="AT30094P"/>
    <property type="match status" value="1"/>
</dbReference>
<feature type="transmembrane region" description="Helical" evidence="4">
    <location>
        <begin position="104"/>
        <end position="122"/>
    </location>
</feature>
<name>A8FW99_SHESH</name>
<dbReference type="InterPro" id="IPR036938">
    <property type="entry name" value="PAP2/HPO_sf"/>
</dbReference>
<dbReference type="Proteomes" id="UP000002015">
    <property type="component" value="Chromosome"/>
</dbReference>
<dbReference type="EC" id="3.6.1.27" evidence="1"/>
<dbReference type="PANTHER" id="PTHR14969">
    <property type="entry name" value="SPHINGOSINE-1-PHOSPHATE PHOSPHOHYDROLASE"/>
    <property type="match status" value="1"/>
</dbReference>
<evidence type="ECO:0000256" key="1">
    <source>
        <dbReference type="ARBA" id="ARBA00012374"/>
    </source>
</evidence>
<dbReference type="SUPFAM" id="SSF48317">
    <property type="entry name" value="Acid phosphatase/Vanadium-dependent haloperoxidase"/>
    <property type="match status" value="1"/>
</dbReference>
<sequence>MQLLMKACSNLNKIQPFIIKMKRPVTLHKAALVIPHYFLVLTLTMFLLWFFVYALGLNQEWFHLVNSNAAHHINDLFSAHVSDLGNGAIIGVFTIALLGRHPNFAKRLLLTILLCFTALYFLKNVFAVPRPAAILAVEEINIVGELLTKNSFPSGHTATAFTLAGFVLLSFPGVILRLLVIIMACGAGWARIAVGAHWPEDVFFGAGIGLVFAWAGAYLSRREFSPAASYACCLFLSLVAFITNLTLYTEFSEFESIVQTHTLFIVLSAMLVIYFFTRLLMLSRVSQMLTRPLVKL</sequence>
<evidence type="ECO:0000256" key="2">
    <source>
        <dbReference type="ARBA" id="ARBA00032707"/>
    </source>
</evidence>
<keyword evidence="4" id="KW-0812">Transmembrane</keyword>
<gene>
    <name evidence="6" type="ordered locus">Ssed_2515</name>
</gene>
<comment type="catalytic activity">
    <reaction evidence="3">
        <text>di-trans,octa-cis-undecaprenyl diphosphate + H2O = di-trans,octa-cis-undecaprenyl phosphate + phosphate + H(+)</text>
        <dbReference type="Rhea" id="RHEA:28094"/>
        <dbReference type="ChEBI" id="CHEBI:15377"/>
        <dbReference type="ChEBI" id="CHEBI:15378"/>
        <dbReference type="ChEBI" id="CHEBI:43474"/>
        <dbReference type="ChEBI" id="CHEBI:58405"/>
        <dbReference type="ChEBI" id="CHEBI:60392"/>
        <dbReference type="EC" id="3.6.1.27"/>
    </reaction>
</comment>
<feature type="transmembrane region" description="Helical" evidence="4">
    <location>
        <begin position="76"/>
        <end position="97"/>
    </location>
</feature>
<evidence type="ECO:0000259" key="5">
    <source>
        <dbReference type="SMART" id="SM00014"/>
    </source>
</evidence>
<accession>A8FW99</accession>
<dbReference type="STRING" id="425104.Ssed_2515"/>
<feature type="transmembrane region" description="Helical" evidence="4">
    <location>
        <begin position="30"/>
        <end position="56"/>
    </location>
</feature>
<feature type="transmembrane region" description="Helical" evidence="4">
    <location>
        <begin position="202"/>
        <end position="220"/>
    </location>
</feature>
<dbReference type="AlphaFoldDB" id="A8FW99"/>
<evidence type="ECO:0000313" key="6">
    <source>
        <dbReference type="EMBL" id="ABV37122.1"/>
    </source>
</evidence>
<keyword evidence="4" id="KW-1133">Transmembrane helix</keyword>
<dbReference type="SMART" id="SM00014">
    <property type="entry name" value="acidPPc"/>
    <property type="match status" value="1"/>
</dbReference>
<feature type="domain" description="Phosphatidic acid phosphatase type 2/haloperoxidase" evidence="5">
    <location>
        <begin position="108"/>
        <end position="217"/>
    </location>
</feature>
<evidence type="ECO:0000256" key="3">
    <source>
        <dbReference type="ARBA" id="ARBA00047594"/>
    </source>
</evidence>
<evidence type="ECO:0000256" key="4">
    <source>
        <dbReference type="SAM" id="Phobius"/>
    </source>
</evidence>
<dbReference type="KEGG" id="sse:Ssed_2515"/>
<keyword evidence="7" id="KW-1185">Reference proteome</keyword>
<proteinExistence type="predicted"/>
<feature type="transmembrane region" description="Helical" evidence="4">
    <location>
        <begin position="261"/>
        <end position="281"/>
    </location>
</feature>
<dbReference type="OrthoDB" id="9780918at2"/>
<dbReference type="EMBL" id="CP000821">
    <property type="protein sequence ID" value="ABV37122.1"/>
    <property type="molecule type" value="Genomic_DNA"/>
</dbReference>
<evidence type="ECO:0000313" key="7">
    <source>
        <dbReference type="Proteomes" id="UP000002015"/>
    </source>
</evidence>
<feature type="transmembrane region" description="Helical" evidence="4">
    <location>
        <begin position="227"/>
        <end position="249"/>
    </location>
</feature>